<dbReference type="CDD" id="cd02440">
    <property type="entry name" value="AdoMet_MTases"/>
    <property type="match status" value="1"/>
</dbReference>
<keyword evidence="1" id="KW-0808">Transferase</keyword>
<dbReference type="PANTHER" id="PTHR23245">
    <property type="entry name" value="TRNA METHYLTRANSFERASE"/>
    <property type="match status" value="1"/>
</dbReference>
<dbReference type="SUPFAM" id="SSF53335">
    <property type="entry name" value="S-adenosyl-L-methionine-dependent methyltransferases"/>
    <property type="match status" value="1"/>
</dbReference>
<gene>
    <name evidence="5" type="ORF">McpCs1_10030</name>
</gene>
<dbReference type="GO" id="GO:0005737">
    <property type="term" value="C:cytoplasm"/>
    <property type="evidence" value="ECO:0007669"/>
    <property type="project" value="TreeGrafter"/>
</dbReference>
<dbReference type="PROSITE" id="PS51684">
    <property type="entry name" value="SAM_MT_TRM5_TYW2"/>
    <property type="match status" value="1"/>
</dbReference>
<evidence type="ECO:0000256" key="1">
    <source>
        <dbReference type="ARBA" id="ARBA00022679"/>
    </source>
</evidence>
<dbReference type="GO" id="GO:0030488">
    <property type="term" value="P:tRNA methylation"/>
    <property type="evidence" value="ECO:0007669"/>
    <property type="project" value="TreeGrafter"/>
</dbReference>
<evidence type="ECO:0000313" key="6">
    <source>
        <dbReference type="Proteomes" id="UP001283212"/>
    </source>
</evidence>
<keyword evidence="6" id="KW-1185">Reference proteome</keyword>
<dbReference type="Pfam" id="PF02475">
    <property type="entry name" value="TRM5-TYW2_MTfase"/>
    <property type="match status" value="1"/>
</dbReference>
<dbReference type="EMBL" id="JAWDKB010000003">
    <property type="protein sequence ID" value="MDV0443625.1"/>
    <property type="molecule type" value="Genomic_DNA"/>
</dbReference>
<dbReference type="Proteomes" id="UP001283212">
    <property type="component" value="Unassembled WGS sequence"/>
</dbReference>
<keyword evidence="2" id="KW-0949">S-adenosyl-L-methionine</keyword>
<feature type="domain" description="SAM-dependent methyltransferase TRM5/TYW2-type" evidence="4">
    <location>
        <begin position="59"/>
        <end position="290"/>
    </location>
</feature>
<dbReference type="AlphaFoldDB" id="A0AAE4MGE6"/>
<evidence type="ECO:0000313" key="5">
    <source>
        <dbReference type="EMBL" id="MDV0443625.1"/>
    </source>
</evidence>
<dbReference type="RefSeq" id="WP_338096144.1">
    <property type="nucleotide sequence ID" value="NZ_JAWDKB010000003.1"/>
</dbReference>
<evidence type="ECO:0000256" key="2">
    <source>
        <dbReference type="ARBA" id="ARBA00022691"/>
    </source>
</evidence>
<comment type="caution">
    <text evidence="5">The sequence shown here is derived from an EMBL/GenBank/DDBJ whole genome shotgun (WGS) entry which is preliminary data.</text>
</comment>
<protein>
    <recommendedName>
        <fullName evidence="4">SAM-dependent methyltransferase TRM5/TYW2-type domain-containing protein</fullName>
    </recommendedName>
</protein>
<keyword evidence="3" id="KW-0819">tRNA processing</keyword>
<dbReference type="InterPro" id="IPR056743">
    <property type="entry name" value="TRM5-TYW2-like_MTfase"/>
</dbReference>
<dbReference type="InterPro" id="IPR030382">
    <property type="entry name" value="MeTrfase_TRM5/TYW2"/>
</dbReference>
<name>A0AAE4MGE6_9EURY</name>
<reference evidence="5 6" key="1">
    <citation type="submission" date="2023-06" db="EMBL/GenBank/DDBJ databases">
        <title>Genome sequence of Methancorpusculaceae sp. Cs1.</title>
        <authorList>
            <person name="Protasov E."/>
            <person name="Platt K."/>
            <person name="Poehlein A."/>
            <person name="Daniel R."/>
            <person name="Brune A."/>
        </authorList>
    </citation>
    <scope>NUCLEOTIDE SEQUENCE [LARGE SCALE GENOMIC DNA]</scope>
    <source>
        <strain evidence="5 6">Cs1</strain>
    </source>
</reference>
<accession>A0AAE4MGE6</accession>
<proteinExistence type="predicted"/>
<dbReference type="GO" id="GO:0008175">
    <property type="term" value="F:tRNA methyltransferase activity"/>
    <property type="evidence" value="ECO:0007669"/>
    <property type="project" value="TreeGrafter"/>
</dbReference>
<organism evidence="5 6">
    <name type="scientific">Methanorbis rubei</name>
    <dbReference type="NCBI Taxonomy" id="3028300"/>
    <lineage>
        <taxon>Archaea</taxon>
        <taxon>Methanobacteriati</taxon>
        <taxon>Methanobacteriota</taxon>
        <taxon>Stenosarchaea group</taxon>
        <taxon>Methanomicrobia</taxon>
        <taxon>Methanomicrobiales</taxon>
        <taxon>Methanocorpusculaceae</taxon>
        <taxon>Methanorbis</taxon>
    </lineage>
</organism>
<sequence>MKVRRILKSSLPNLSRTEPWRDNSRSIYCDGEYAYVPVLDGLPYDLEIPDRTPYKGPGYQRLGDTLLLHGAAPTADQLDDLIAWEHPSCILHLQEHAGVMRLPETAVLYGKPHDVSFCEAGIFYTLNPAEIMFSQGNRREKMRLRSLVRSGEKVADMFAGIGYFTLNAALKGAEVHAMEINRVSFMYLIKNLHDNAVHRSVHAECGDCRDLLSGTYDRILMGHFDAIDFLPHALAHAAPGTILHVHGVGDRSDAVAAAVEGAGFRYSLSEHKVKKYASRTWHCVWDVELK</sequence>
<evidence type="ECO:0000256" key="3">
    <source>
        <dbReference type="ARBA" id="ARBA00022694"/>
    </source>
</evidence>
<dbReference type="Gene3D" id="3.40.50.150">
    <property type="entry name" value="Vaccinia Virus protein VP39"/>
    <property type="match status" value="1"/>
</dbReference>
<dbReference type="InterPro" id="IPR029063">
    <property type="entry name" value="SAM-dependent_MTases_sf"/>
</dbReference>
<evidence type="ECO:0000259" key="4">
    <source>
        <dbReference type="PROSITE" id="PS51684"/>
    </source>
</evidence>